<dbReference type="AlphaFoldDB" id="A0A8J6BK04"/>
<reference evidence="1" key="1">
    <citation type="journal article" date="2021" name="bioRxiv">
        <title>Whole Genome Assembly and Annotation of Northern Wild Rice, Zizania palustris L., Supports a Whole Genome Duplication in the Zizania Genus.</title>
        <authorList>
            <person name="Haas M."/>
            <person name="Kono T."/>
            <person name="Macchietto M."/>
            <person name="Millas R."/>
            <person name="McGilp L."/>
            <person name="Shao M."/>
            <person name="Duquette J."/>
            <person name="Hirsch C.N."/>
            <person name="Kimball J."/>
        </authorList>
    </citation>
    <scope>NUCLEOTIDE SEQUENCE</scope>
    <source>
        <tissue evidence="1">Fresh leaf tissue</tissue>
    </source>
</reference>
<sequence>MFRNSYSADFVPELKLQRCTWTPPKQGFHTQSYFTKGVQSQETGFGGCQNTLRQKYCFDHRCRTVTLLSV</sequence>
<evidence type="ECO:0000313" key="2">
    <source>
        <dbReference type="Proteomes" id="UP000729402"/>
    </source>
</evidence>
<name>A0A8J6BK04_ZIZPA</name>
<keyword evidence="2" id="KW-1185">Reference proteome</keyword>
<dbReference type="EMBL" id="JAAALK010000081">
    <property type="protein sequence ID" value="KAG8089502.1"/>
    <property type="molecule type" value="Genomic_DNA"/>
</dbReference>
<dbReference type="Proteomes" id="UP000729402">
    <property type="component" value="Unassembled WGS sequence"/>
</dbReference>
<reference evidence="1" key="2">
    <citation type="submission" date="2021-02" db="EMBL/GenBank/DDBJ databases">
        <authorList>
            <person name="Kimball J.A."/>
            <person name="Haas M.W."/>
            <person name="Macchietto M."/>
            <person name="Kono T."/>
            <person name="Duquette J."/>
            <person name="Shao M."/>
        </authorList>
    </citation>
    <scope>NUCLEOTIDE SEQUENCE</scope>
    <source>
        <tissue evidence="1">Fresh leaf tissue</tissue>
    </source>
</reference>
<organism evidence="1 2">
    <name type="scientific">Zizania palustris</name>
    <name type="common">Northern wild rice</name>
    <dbReference type="NCBI Taxonomy" id="103762"/>
    <lineage>
        <taxon>Eukaryota</taxon>
        <taxon>Viridiplantae</taxon>
        <taxon>Streptophyta</taxon>
        <taxon>Embryophyta</taxon>
        <taxon>Tracheophyta</taxon>
        <taxon>Spermatophyta</taxon>
        <taxon>Magnoliopsida</taxon>
        <taxon>Liliopsida</taxon>
        <taxon>Poales</taxon>
        <taxon>Poaceae</taxon>
        <taxon>BOP clade</taxon>
        <taxon>Oryzoideae</taxon>
        <taxon>Oryzeae</taxon>
        <taxon>Zizaniinae</taxon>
        <taxon>Zizania</taxon>
    </lineage>
</organism>
<comment type="caution">
    <text evidence="1">The sequence shown here is derived from an EMBL/GenBank/DDBJ whole genome shotgun (WGS) entry which is preliminary data.</text>
</comment>
<proteinExistence type="predicted"/>
<gene>
    <name evidence="1" type="ORF">GUJ93_ZPchr0011g26983</name>
</gene>
<accession>A0A8J6BK04</accession>
<protein>
    <submittedName>
        <fullName evidence="1">Uncharacterized protein</fullName>
    </submittedName>
</protein>
<evidence type="ECO:0000313" key="1">
    <source>
        <dbReference type="EMBL" id="KAG8089502.1"/>
    </source>
</evidence>